<feature type="transmembrane region" description="Helical" evidence="7">
    <location>
        <begin position="16"/>
        <end position="35"/>
    </location>
</feature>
<feature type="domain" description="Polysaccharide chain length determinant N-terminal" evidence="8">
    <location>
        <begin position="2"/>
        <end position="89"/>
    </location>
</feature>
<comment type="subcellular location">
    <subcellularLocation>
        <location evidence="1">Cell membrane</location>
        <topology evidence="1">Multi-pass membrane protein</topology>
    </subcellularLocation>
</comment>
<evidence type="ECO:0000256" key="3">
    <source>
        <dbReference type="ARBA" id="ARBA00022692"/>
    </source>
</evidence>
<gene>
    <name evidence="10" type="primary">epsF</name>
    <name evidence="10" type="ORF">ACFQ1T_10750</name>
</gene>
<feature type="transmembrane region" description="Helical" evidence="7">
    <location>
        <begin position="397"/>
        <end position="419"/>
    </location>
</feature>
<dbReference type="Proteomes" id="UP001597106">
    <property type="component" value="Unassembled WGS sequence"/>
</dbReference>
<dbReference type="Pfam" id="PF13807">
    <property type="entry name" value="GNVR"/>
    <property type="match status" value="1"/>
</dbReference>
<evidence type="ECO:0000256" key="4">
    <source>
        <dbReference type="ARBA" id="ARBA00022989"/>
    </source>
</evidence>
<proteinExistence type="predicted"/>
<name>A0ABW3GIT1_9PROT</name>
<keyword evidence="5 7" id="KW-0472">Membrane</keyword>
<dbReference type="InterPro" id="IPR032807">
    <property type="entry name" value="GNVR"/>
</dbReference>
<dbReference type="InterPro" id="IPR017468">
    <property type="entry name" value="Chain_len_reg_EpsF"/>
</dbReference>
<evidence type="ECO:0000256" key="7">
    <source>
        <dbReference type="SAM" id="Phobius"/>
    </source>
</evidence>
<evidence type="ECO:0000256" key="5">
    <source>
        <dbReference type="ARBA" id="ARBA00023136"/>
    </source>
</evidence>
<feature type="coiled-coil region" evidence="6">
    <location>
        <begin position="257"/>
        <end position="305"/>
    </location>
</feature>
<dbReference type="PANTHER" id="PTHR32309:SF13">
    <property type="entry name" value="FERRIC ENTEROBACTIN TRANSPORT PROTEIN FEPE"/>
    <property type="match status" value="1"/>
</dbReference>
<feature type="coiled-coil region" evidence="6">
    <location>
        <begin position="180"/>
        <end position="223"/>
    </location>
</feature>
<dbReference type="PANTHER" id="PTHR32309">
    <property type="entry name" value="TYROSINE-PROTEIN KINASE"/>
    <property type="match status" value="1"/>
</dbReference>
<organism evidence="10 11">
    <name type="scientific">Methylophilus glucosoxydans</name>
    <dbReference type="NCBI Taxonomy" id="752553"/>
    <lineage>
        <taxon>Bacteria</taxon>
        <taxon>Pseudomonadati</taxon>
        <taxon>Pseudomonadota</taxon>
        <taxon>Betaproteobacteria</taxon>
        <taxon>Nitrosomonadales</taxon>
        <taxon>Methylophilaceae</taxon>
        <taxon>Methylophilus</taxon>
    </lineage>
</organism>
<keyword evidence="11" id="KW-1185">Reference proteome</keyword>
<dbReference type="RefSeq" id="WP_379076445.1">
    <property type="nucleotide sequence ID" value="NZ_JBHTJW010000002.1"/>
</dbReference>
<feature type="domain" description="Tyrosine-protein kinase G-rich" evidence="9">
    <location>
        <begin position="347"/>
        <end position="418"/>
    </location>
</feature>
<evidence type="ECO:0000313" key="11">
    <source>
        <dbReference type="Proteomes" id="UP001597106"/>
    </source>
</evidence>
<protein>
    <submittedName>
        <fullName evidence="10">Chain length determinant protein EpsF</fullName>
    </submittedName>
</protein>
<evidence type="ECO:0000259" key="8">
    <source>
        <dbReference type="Pfam" id="PF02706"/>
    </source>
</evidence>
<comment type="caution">
    <text evidence="10">The sequence shown here is derived from an EMBL/GenBank/DDBJ whole genome shotgun (WGS) entry which is preliminary data.</text>
</comment>
<evidence type="ECO:0000256" key="1">
    <source>
        <dbReference type="ARBA" id="ARBA00004651"/>
    </source>
</evidence>
<evidence type="ECO:0000256" key="6">
    <source>
        <dbReference type="SAM" id="Coils"/>
    </source>
</evidence>
<evidence type="ECO:0000256" key="2">
    <source>
        <dbReference type="ARBA" id="ARBA00022475"/>
    </source>
</evidence>
<dbReference type="InterPro" id="IPR003856">
    <property type="entry name" value="LPS_length_determ_N"/>
</dbReference>
<keyword evidence="4 7" id="KW-1133">Transmembrane helix</keyword>
<reference evidence="11" key="1">
    <citation type="journal article" date="2019" name="Int. J. Syst. Evol. Microbiol.">
        <title>The Global Catalogue of Microorganisms (GCM) 10K type strain sequencing project: providing services to taxonomists for standard genome sequencing and annotation.</title>
        <authorList>
            <consortium name="The Broad Institute Genomics Platform"/>
            <consortium name="The Broad Institute Genome Sequencing Center for Infectious Disease"/>
            <person name="Wu L."/>
            <person name="Ma J."/>
        </authorList>
    </citation>
    <scope>NUCLEOTIDE SEQUENCE [LARGE SCALE GENOMIC DNA]</scope>
    <source>
        <strain evidence="11">CCUG 59685</strain>
    </source>
</reference>
<dbReference type="InterPro" id="IPR050445">
    <property type="entry name" value="Bact_polysacc_biosynth/exp"/>
</dbReference>
<keyword evidence="2" id="KW-1003">Cell membrane</keyword>
<evidence type="ECO:0000313" key="10">
    <source>
        <dbReference type="EMBL" id="MFD0930253.1"/>
    </source>
</evidence>
<accession>A0ABW3GIT1</accession>
<dbReference type="NCBIfam" id="TIGR03017">
    <property type="entry name" value="EpsF"/>
    <property type="match status" value="1"/>
</dbReference>
<keyword evidence="6" id="KW-0175">Coiled coil</keyword>
<keyword evidence="3 7" id="KW-0812">Transmembrane</keyword>
<dbReference type="Pfam" id="PF02706">
    <property type="entry name" value="Wzz"/>
    <property type="match status" value="1"/>
</dbReference>
<dbReference type="EMBL" id="JBHTJW010000002">
    <property type="protein sequence ID" value="MFD0930253.1"/>
    <property type="molecule type" value="Genomic_DNA"/>
</dbReference>
<evidence type="ECO:0000259" key="9">
    <source>
        <dbReference type="Pfam" id="PF13807"/>
    </source>
</evidence>
<sequence length="466" mass="50580">MSLLQFLLILKARVKIIFWTFILIVGATVIASLLWPKSYTATTSLVINYKGVDSLTGLAMPAQLMPGYMSTQVDIITSHAVAVKVVQNLGLTNSPVIKQQFEDSSEGFAKIDDWLADLLLKKLDVKPSRESSMLEISYTGSDPQFAAAIANAFADAYQEASLRLKVEPSQKAAGYLVSQAKIYRDKLEDAQAKLSKYQQDTGLTSILENLDVENAKLNQLANQLIMVQAQALDSSARQRNANSSGDASPDVAASPVIQNLKVALAQASSKLAEVGNRLGANHPQYQSAEAEVAKLKSQLEIEVARIGSSVGGSARIYQQNEAQLKTALAAQKQKVLELNRTRDQLSVLQRDVEAAQTAYNTVAQRLNQTSIEGKANESDISILNPAIPPVKHSSPRILLNAVLSVFFGIMLGLAFALIAELKDRKIRSEDDFSEILDIPVLAIIQSKTAVSSQKFPLLPALFQGSK</sequence>